<dbReference type="EMBL" id="JABSTR010000010">
    <property type="protein sequence ID" value="KAH9379902.1"/>
    <property type="molecule type" value="Genomic_DNA"/>
</dbReference>
<sequence length="368" mass="40455">MEFLRIQIEIREEGRQEQPPSNAATRSVQNADLISPGQPEAPVPSASALAAKSESIIIPACPLCDSHDLNGADCLVDMSANEKRTRLRNAHCGFLCGRRNHVARQCRSSCNLTCSSCNRRHLTVLCDLFNPTGSSTPRSTRQVQAGESAPAVMSASSGHSGTTSVLLQTARALAEGVGRRLVVRVLLDTGNQRTFIRQDTARAMKRTAVGTDDLSLVTSGTAKSPKVLGCRRVQVTLRGQALGRPVVLEAFEVPKICSLASPQLDTTTVKALIEKRYDIADAFHPSTWTAKEISVLVGSDAYWKVATRQGGQNQRRPHSGRNSSRLDRSRKARFSRMHFYQCHVPVVHVTRTFEFWRVRHVAAGCHWH</sequence>
<dbReference type="OrthoDB" id="6505652at2759"/>
<proteinExistence type="predicted"/>
<dbReference type="VEuPathDB" id="VectorBase:HLOH_047536"/>
<evidence type="ECO:0000313" key="3">
    <source>
        <dbReference type="Proteomes" id="UP000821853"/>
    </source>
</evidence>
<feature type="region of interest" description="Disordered" evidence="1">
    <location>
        <begin position="307"/>
        <end position="327"/>
    </location>
</feature>
<name>A0A9J6GNA0_HAELO</name>
<evidence type="ECO:0008006" key="4">
    <source>
        <dbReference type="Google" id="ProtNLM"/>
    </source>
</evidence>
<evidence type="ECO:0000256" key="1">
    <source>
        <dbReference type="SAM" id="MobiDB-lite"/>
    </source>
</evidence>
<comment type="caution">
    <text evidence="2">The sequence shown here is derived from an EMBL/GenBank/DDBJ whole genome shotgun (WGS) entry which is preliminary data.</text>
</comment>
<gene>
    <name evidence="2" type="ORF">HPB48_001002</name>
</gene>
<dbReference type="OMA" id="HTSICNS"/>
<dbReference type="PANTHER" id="PTHR47331:SF5">
    <property type="entry name" value="RIBONUCLEASE H"/>
    <property type="match status" value="1"/>
</dbReference>
<organism evidence="2 3">
    <name type="scientific">Haemaphysalis longicornis</name>
    <name type="common">Bush tick</name>
    <dbReference type="NCBI Taxonomy" id="44386"/>
    <lineage>
        <taxon>Eukaryota</taxon>
        <taxon>Metazoa</taxon>
        <taxon>Ecdysozoa</taxon>
        <taxon>Arthropoda</taxon>
        <taxon>Chelicerata</taxon>
        <taxon>Arachnida</taxon>
        <taxon>Acari</taxon>
        <taxon>Parasitiformes</taxon>
        <taxon>Ixodida</taxon>
        <taxon>Ixodoidea</taxon>
        <taxon>Ixodidae</taxon>
        <taxon>Haemaphysalinae</taxon>
        <taxon>Haemaphysalis</taxon>
    </lineage>
</organism>
<accession>A0A9J6GNA0</accession>
<dbReference type="PANTHER" id="PTHR47331">
    <property type="entry name" value="PHD-TYPE DOMAIN-CONTAINING PROTEIN"/>
    <property type="match status" value="1"/>
</dbReference>
<dbReference type="AlphaFoldDB" id="A0A9J6GNA0"/>
<keyword evidence="3" id="KW-1185">Reference proteome</keyword>
<reference evidence="2 3" key="1">
    <citation type="journal article" date="2020" name="Cell">
        <title>Large-Scale Comparative Analyses of Tick Genomes Elucidate Their Genetic Diversity and Vector Capacities.</title>
        <authorList>
            <consortium name="Tick Genome and Microbiome Consortium (TIGMIC)"/>
            <person name="Jia N."/>
            <person name="Wang J."/>
            <person name="Shi W."/>
            <person name="Du L."/>
            <person name="Sun Y."/>
            <person name="Zhan W."/>
            <person name="Jiang J.F."/>
            <person name="Wang Q."/>
            <person name="Zhang B."/>
            <person name="Ji P."/>
            <person name="Bell-Sakyi L."/>
            <person name="Cui X.M."/>
            <person name="Yuan T.T."/>
            <person name="Jiang B.G."/>
            <person name="Yang W.F."/>
            <person name="Lam T.T."/>
            <person name="Chang Q.C."/>
            <person name="Ding S.J."/>
            <person name="Wang X.J."/>
            <person name="Zhu J.G."/>
            <person name="Ruan X.D."/>
            <person name="Zhao L."/>
            <person name="Wei J.T."/>
            <person name="Ye R.Z."/>
            <person name="Que T.C."/>
            <person name="Du C.H."/>
            <person name="Zhou Y.H."/>
            <person name="Cheng J.X."/>
            <person name="Dai P.F."/>
            <person name="Guo W.B."/>
            <person name="Han X.H."/>
            <person name="Huang E.J."/>
            <person name="Li L.F."/>
            <person name="Wei W."/>
            <person name="Gao Y.C."/>
            <person name="Liu J.Z."/>
            <person name="Shao H.Z."/>
            <person name="Wang X."/>
            <person name="Wang C.C."/>
            <person name="Yang T.C."/>
            <person name="Huo Q.B."/>
            <person name="Li W."/>
            <person name="Chen H.Y."/>
            <person name="Chen S.E."/>
            <person name="Zhou L.G."/>
            <person name="Ni X.B."/>
            <person name="Tian J.H."/>
            <person name="Sheng Y."/>
            <person name="Liu T."/>
            <person name="Pan Y.S."/>
            <person name="Xia L.Y."/>
            <person name="Li J."/>
            <person name="Zhao F."/>
            <person name="Cao W.C."/>
        </authorList>
    </citation>
    <scope>NUCLEOTIDE SEQUENCE [LARGE SCALE GENOMIC DNA]</scope>
    <source>
        <strain evidence="2">HaeL-2018</strain>
    </source>
</reference>
<evidence type="ECO:0000313" key="2">
    <source>
        <dbReference type="EMBL" id="KAH9379902.1"/>
    </source>
</evidence>
<dbReference type="Proteomes" id="UP000821853">
    <property type="component" value="Chromosome 8"/>
</dbReference>
<protein>
    <recommendedName>
        <fullName evidence="4">Peptidase A2 domain-containing protein</fullName>
    </recommendedName>
</protein>